<dbReference type="PANTHER" id="PTHR11689">
    <property type="entry name" value="CHLORIDE CHANNEL PROTEIN CLC FAMILY MEMBER"/>
    <property type="match status" value="1"/>
</dbReference>
<dbReference type="GO" id="GO:0015108">
    <property type="term" value="F:chloride transmembrane transporter activity"/>
    <property type="evidence" value="ECO:0007669"/>
    <property type="project" value="InterPro"/>
</dbReference>
<organism evidence="11 12">
    <name type="scientific">Chlamydomonas incerta</name>
    <dbReference type="NCBI Taxonomy" id="51695"/>
    <lineage>
        <taxon>Eukaryota</taxon>
        <taxon>Viridiplantae</taxon>
        <taxon>Chlorophyta</taxon>
        <taxon>core chlorophytes</taxon>
        <taxon>Chlorophyceae</taxon>
        <taxon>CS clade</taxon>
        <taxon>Chlamydomonadales</taxon>
        <taxon>Chlamydomonadaceae</taxon>
        <taxon>Chlamydomonas</taxon>
    </lineage>
</organism>
<evidence type="ECO:0000256" key="5">
    <source>
        <dbReference type="ARBA" id="ARBA00022737"/>
    </source>
</evidence>
<dbReference type="InterPro" id="IPR014743">
    <property type="entry name" value="Cl-channel_core"/>
</dbReference>
<dbReference type="Pfam" id="PF00654">
    <property type="entry name" value="Voltage_CLC"/>
    <property type="match status" value="1"/>
</dbReference>
<keyword evidence="12" id="KW-1185">Reference proteome</keyword>
<dbReference type="Gene3D" id="2.10.25.10">
    <property type="entry name" value="Laminin"/>
    <property type="match status" value="1"/>
</dbReference>
<feature type="transmembrane region" description="Helical" evidence="10">
    <location>
        <begin position="194"/>
        <end position="215"/>
    </location>
</feature>
<name>A0A835WAE5_CHLIN</name>
<dbReference type="CDD" id="cd00054">
    <property type="entry name" value="EGF_CA"/>
    <property type="match status" value="1"/>
</dbReference>
<keyword evidence="4" id="KW-0732">Signal</keyword>
<keyword evidence="5" id="KW-0677">Repeat</keyword>
<dbReference type="FunFam" id="2.10.25.10:FF:000038">
    <property type="entry name" value="Fibrillin 2"/>
    <property type="match status" value="1"/>
</dbReference>
<sequence length="388" mass="41583">MQHRDIDECEVGTHKCGSIAKCYNVPGIHVCLCPDFEEHYEGLYEGTFKFVKRTQSCVDDTQEPACTYPEFRVAEDGVASCVVDPCFTKTCGPNEICHRLRLPAFAADGTFKGPHDGGVEVVAAAAASAAPGGVAALVPAEGEVREAQRRLKRAETLLAKFPRFRANDYAVEESDLRRSLILNITPRQFSVEAAFSWALTVVIGLLNGVAGFLFNQGIYILNKWKFETTLKFIESGAGFGVPYCVYLAFTVLYSSVAAILGNYVSPQAAGSGIPEIRCYLNGIHVRGLLTIRTFFAKAFGVLFSIAAGLVVGKEGPFTHVGAIIGGGVAGLGSTTLTRATGGHWRAVLRTRFGRYFRSAVSHRDYVAAGAAAGVSSVLGAGPDERHAE</sequence>
<evidence type="ECO:0008006" key="13">
    <source>
        <dbReference type="Google" id="ProtNLM"/>
    </source>
</evidence>
<dbReference type="InterPro" id="IPR001807">
    <property type="entry name" value="ClC"/>
</dbReference>
<evidence type="ECO:0000256" key="9">
    <source>
        <dbReference type="ARBA" id="ARBA00023157"/>
    </source>
</evidence>
<dbReference type="EMBL" id="JAEHOC010000003">
    <property type="protein sequence ID" value="KAG2443746.1"/>
    <property type="molecule type" value="Genomic_DNA"/>
</dbReference>
<feature type="transmembrane region" description="Helical" evidence="10">
    <location>
        <begin position="294"/>
        <end position="312"/>
    </location>
</feature>
<keyword evidence="3 10" id="KW-0812">Transmembrane</keyword>
<evidence type="ECO:0000256" key="3">
    <source>
        <dbReference type="ARBA" id="ARBA00022692"/>
    </source>
</evidence>
<dbReference type="PRINTS" id="PR00762">
    <property type="entry name" value="CLCHANNEL"/>
</dbReference>
<evidence type="ECO:0000256" key="6">
    <source>
        <dbReference type="ARBA" id="ARBA00022989"/>
    </source>
</evidence>
<dbReference type="InterPro" id="IPR051280">
    <property type="entry name" value="Cl-channel/antiporter"/>
</dbReference>
<proteinExistence type="predicted"/>
<accession>A0A835WAE5</accession>
<comment type="subcellular location">
    <subcellularLocation>
        <location evidence="1">Membrane</location>
        <topology evidence="1">Multi-pass membrane protein</topology>
    </subcellularLocation>
</comment>
<dbReference type="OrthoDB" id="428525at2759"/>
<keyword evidence="9" id="KW-1015">Disulfide bond</keyword>
<dbReference type="PANTHER" id="PTHR11689:SF136">
    <property type="entry name" value="H(+)_CL(-) EXCHANGE TRANSPORTER 7"/>
    <property type="match status" value="1"/>
</dbReference>
<dbReference type="AlphaFoldDB" id="A0A835WAE5"/>
<evidence type="ECO:0000256" key="1">
    <source>
        <dbReference type="ARBA" id="ARBA00004141"/>
    </source>
</evidence>
<dbReference type="GO" id="GO:0016020">
    <property type="term" value="C:membrane"/>
    <property type="evidence" value="ECO:0007669"/>
    <property type="project" value="UniProtKB-SubCell"/>
</dbReference>
<evidence type="ECO:0000256" key="2">
    <source>
        <dbReference type="ARBA" id="ARBA00022536"/>
    </source>
</evidence>
<evidence type="ECO:0000256" key="4">
    <source>
        <dbReference type="ARBA" id="ARBA00022729"/>
    </source>
</evidence>
<evidence type="ECO:0000256" key="8">
    <source>
        <dbReference type="ARBA" id="ARBA00023136"/>
    </source>
</evidence>
<comment type="caution">
    <text evidence="11">The sequence shown here is derived from an EMBL/GenBank/DDBJ whole genome shotgun (WGS) entry which is preliminary data.</text>
</comment>
<evidence type="ECO:0000256" key="7">
    <source>
        <dbReference type="ARBA" id="ARBA00023122"/>
    </source>
</evidence>
<keyword evidence="8 10" id="KW-0472">Membrane</keyword>
<dbReference type="SUPFAM" id="SSF81340">
    <property type="entry name" value="Clc chloride channel"/>
    <property type="match status" value="1"/>
</dbReference>
<dbReference type="Proteomes" id="UP000650467">
    <property type="component" value="Unassembled WGS sequence"/>
</dbReference>
<keyword evidence="7" id="KW-0129">CBS domain</keyword>
<gene>
    <name evidence="11" type="ORF">HXX76_002092</name>
</gene>
<keyword evidence="6 10" id="KW-1133">Transmembrane helix</keyword>
<evidence type="ECO:0000313" key="12">
    <source>
        <dbReference type="Proteomes" id="UP000650467"/>
    </source>
</evidence>
<reference evidence="11" key="1">
    <citation type="journal article" date="2020" name="bioRxiv">
        <title>Comparative genomics of Chlamydomonas.</title>
        <authorList>
            <person name="Craig R.J."/>
            <person name="Hasan A.R."/>
            <person name="Ness R.W."/>
            <person name="Keightley P.D."/>
        </authorList>
    </citation>
    <scope>NUCLEOTIDE SEQUENCE</scope>
    <source>
        <strain evidence="11">SAG 7.73</strain>
    </source>
</reference>
<keyword evidence="2" id="KW-0245">EGF-like domain</keyword>
<evidence type="ECO:0000313" key="11">
    <source>
        <dbReference type="EMBL" id="KAG2443746.1"/>
    </source>
</evidence>
<evidence type="ECO:0000256" key="10">
    <source>
        <dbReference type="SAM" id="Phobius"/>
    </source>
</evidence>
<feature type="transmembrane region" description="Helical" evidence="10">
    <location>
        <begin position="236"/>
        <end position="260"/>
    </location>
</feature>
<dbReference type="Gene3D" id="1.10.3080.10">
    <property type="entry name" value="Clc chloride channel"/>
    <property type="match status" value="1"/>
</dbReference>
<protein>
    <recommendedName>
        <fullName evidence="13">Chloride channel protein</fullName>
    </recommendedName>
</protein>